<sequence>MVNYQKYITVMQLALGVTASNKEHCLPPRKRMWLKKGLNWYQFYIDTESICDGSAPHLTMTQLRVGRCGAQIWPDPLRFLSPKGNCGLLKSTDVSTIFLVGHLRLASGTLSCCDTTMSFVCSPASDVVLSSFSVSYLLRCADPRHHPSPTAGSVTAASSASTGQGKPSLRRIKGRIHRSKSLDSIDLLDSNSGEDFGSQPTPAVICVGKHCTCLQKA</sequence>
<dbReference type="EMBL" id="CAJRST010022223">
    <property type="protein sequence ID" value="CAG5957864.1"/>
    <property type="molecule type" value="Genomic_DNA"/>
</dbReference>
<name>A0A8S4BIS3_9TELE</name>
<dbReference type="Proteomes" id="UP000677803">
    <property type="component" value="Unassembled WGS sequence"/>
</dbReference>
<evidence type="ECO:0000313" key="2">
    <source>
        <dbReference type="EMBL" id="CAG5957864.1"/>
    </source>
</evidence>
<feature type="region of interest" description="Disordered" evidence="1">
    <location>
        <begin position="148"/>
        <end position="173"/>
    </location>
</feature>
<protein>
    <submittedName>
        <fullName evidence="2">(Atlantic silverside) hypothetical protein</fullName>
    </submittedName>
</protein>
<feature type="compositionally biased region" description="Low complexity" evidence="1">
    <location>
        <begin position="150"/>
        <end position="165"/>
    </location>
</feature>
<evidence type="ECO:0000256" key="1">
    <source>
        <dbReference type="SAM" id="MobiDB-lite"/>
    </source>
</evidence>
<comment type="caution">
    <text evidence="2">The sequence shown here is derived from an EMBL/GenBank/DDBJ whole genome shotgun (WGS) entry which is preliminary data.</text>
</comment>
<dbReference type="OrthoDB" id="8936495at2759"/>
<proteinExistence type="predicted"/>
<organism evidence="2 3">
    <name type="scientific">Menidia menidia</name>
    <name type="common">Atlantic silverside</name>
    <dbReference type="NCBI Taxonomy" id="238744"/>
    <lineage>
        <taxon>Eukaryota</taxon>
        <taxon>Metazoa</taxon>
        <taxon>Chordata</taxon>
        <taxon>Craniata</taxon>
        <taxon>Vertebrata</taxon>
        <taxon>Euteleostomi</taxon>
        <taxon>Actinopterygii</taxon>
        <taxon>Neopterygii</taxon>
        <taxon>Teleostei</taxon>
        <taxon>Neoteleostei</taxon>
        <taxon>Acanthomorphata</taxon>
        <taxon>Ovalentaria</taxon>
        <taxon>Atherinomorphae</taxon>
        <taxon>Atheriniformes</taxon>
        <taxon>Atherinopsidae</taxon>
        <taxon>Menidiinae</taxon>
        <taxon>Menidia</taxon>
    </lineage>
</organism>
<accession>A0A8S4BIS3</accession>
<gene>
    <name evidence="2" type="ORF">MMEN_LOCUS14751</name>
</gene>
<reference evidence="2" key="1">
    <citation type="submission" date="2021-05" db="EMBL/GenBank/DDBJ databases">
        <authorList>
            <person name="Tigano A."/>
        </authorList>
    </citation>
    <scope>NUCLEOTIDE SEQUENCE</scope>
</reference>
<keyword evidence="3" id="KW-1185">Reference proteome</keyword>
<dbReference type="AlphaFoldDB" id="A0A8S4BIS3"/>
<evidence type="ECO:0000313" key="3">
    <source>
        <dbReference type="Proteomes" id="UP000677803"/>
    </source>
</evidence>